<evidence type="ECO:0000313" key="9">
    <source>
        <dbReference type="Proteomes" id="UP001147782"/>
    </source>
</evidence>
<evidence type="ECO:0000256" key="4">
    <source>
        <dbReference type="ARBA" id="ARBA00023136"/>
    </source>
</evidence>
<feature type="transmembrane region" description="Helical" evidence="6">
    <location>
        <begin position="123"/>
        <end position="149"/>
    </location>
</feature>
<name>A0A9W9R7N8_9EURO</name>
<evidence type="ECO:0000256" key="2">
    <source>
        <dbReference type="ARBA" id="ARBA00022692"/>
    </source>
</evidence>
<feature type="chain" id="PRO_5040904796" description="Transmembrane protein" evidence="7">
    <location>
        <begin position="24"/>
        <end position="294"/>
    </location>
</feature>
<evidence type="ECO:0008006" key="10">
    <source>
        <dbReference type="Google" id="ProtNLM"/>
    </source>
</evidence>
<keyword evidence="9" id="KW-1185">Reference proteome</keyword>
<feature type="signal peptide" evidence="7">
    <location>
        <begin position="1"/>
        <end position="23"/>
    </location>
</feature>
<dbReference type="Gene3D" id="1.20.5.510">
    <property type="entry name" value="Single helix bin"/>
    <property type="match status" value="1"/>
</dbReference>
<feature type="compositionally biased region" description="Pro residues" evidence="5">
    <location>
        <begin position="198"/>
        <end position="207"/>
    </location>
</feature>
<dbReference type="Proteomes" id="UP001147782">
    <property type="component" value="Unassembled WGS sequence"/>
</dbReference>
<reference evidence="8" key="2">
    <citation type="journal article" date="2023" name="IMA Fungus">
        <title>Comparative genomic study of the Penicillium genus elucidates a diverse pangenome and 15 lateral gene transfer events.</title>
        <authorList>
            <person name="Petersen C."/>
            <person name="Sorensen T."/>
            <person name="Nielsen M.R."/>
            <person name="Sondergaard T.E."/>
            <person name="Sorensen J.L."/>
            <person name="Fitzpatrick D.A."/>
            <person name="Frisvad J.C."/>
            <person name="Nielsen K.L."/>
        </authorList>
    </citation>
    <scope>NUCLEOTIDE SEQUENCE</scope>
    <source>
        <strain evidence="8">IBT 29864</strain>
    </source>
</reference>
<sequence>MEHLVLQWLWLLFEYCKMPYCVTFSYGLDYLSFVCSEKEGVEYQMEPYWSGFSDPIAFPVYTGSNGVSTGTQYPAGYSTPSSTTSSSSSTSTNSSSASSTSQGSSGSTASSTPSVYHGSSAPIGAIVGGVIGGLIFLGLIAGAIIFFLFRRRRRPQPGQPQQPAFSYPQGPPPSNFQYTHPANPGVNTGIPPHTTAPIVPPQNPPAQEPSRYEIETHYNKPELDISRQQPGQTYLNQQAGVPGMQPIQPEYVSMAQQSAKAELASHSGSIKTNTEAGVISAGHQGKEGNIYEAP</sequence>
<feature type="region of interest" description="Disordered" evidence="5">
    <location>
        <begin position="72"/>
        <end position="114"/>
    </location>
</feature>
<dbReference type="PANTHER" id="PTHR15549:SF26">
    <property type="entry name" value="AXIAL BUDDING PATTERN PROTEIN 2-RELATED"/>
    <property type="match status" value="1"/>
</dbReference>
<proteinExistence type="predicted"/>
<accession>A0A9W9R7N8</accession>
<evidence type="ECO:0000256" key="7">
    <source>
        <dbReference type="SAM" id="SignalP"/>
    </source>
</evidence>
<dbReference type="EMBL" id="JAPZBS010000010">
    <property type="protein sequence ID" value="KAJ5355190.1"/>
    <property type="molecule type" value="Genomic_DNA"/>
</dbReference>
<dbReference type="RefSeq" id="XP_056549213.1">
    <property type="nucleotide sequence ID" value="XM_056705315.1"/>
</dbReference>
<dbReference type="GO" id="GO:0016020">
    <property type="term" value="C:membrane"/>
    <property type="evidence" value="ECO:0007669"/>
    <property type="project" value="UniProtKB-SubCell"/>
</dbReference>
<feature type="region of interest" description="Disordered" evidence="5">
    <location>
        <begin position="155"/>
        <end position="209"/>
    </location>
</feature>
<comment type="caution">
    <text evidence="8">The sequence shown here is derived from an EMBL/GenBank/DDBJ whole genome shotgun (WGS) entry which is preliminary data.</text>
</comment>
<feature type="compositionally biased region" description="Low complexity" evidence="5">
    <location>
        <begin position="78"/>
        <end position="114"/>
    </location>
</feature>
<evidence type="ECO:0000256" key="3">
    <source>
        <dbReference type="ARBA" id="ARBA00022989"/>
    </source>
</evidence>
<keyword evidence="7" id="KW-0732">Signal</keyword>
<evidence type="ECO:0000256" key="6">
    <source>
        <dbReference type="SAM" id="Phobius"/>
    </source>
</evidence>
<keyword evidence="4 6" id="KW-0472">Membrane</keyword>
<dbReference type="InterPro" id="IPR051694">
    <property type="entry name" value="Immunoregulatory_rcpt-like"/>
</dbReference>
<gene>
    <name evidence="8" type="ORF">N7496_012402</name>
</gene>
<evidence type="ECO:0000313" key="8">
    <source>
        <dbReference type="EMBL" id="KAJ5355190.1"/>
    </source>
</evidence>
<dbReference type="GeneID" id="81444494"/>
<keyword evidence="3 6" id="KW-1133">Transmembrane helix</keyword>
<evidence type="ECO:0000256" key="1">
    <source>
        <dbReference type="ARBA" id="ARBA00004167"/>
    </source>
</evidence>
<protein>
    <recommendedName>
        <fullName evidence="10">Transmembrane protein</fullName>
    </recommendedName>
</protein>
<dbReference type="PANTHER" id="PTHR15549">
    <property type="entry name" value="PAIRED IMMUNOGLOBULIN-LIKE TYPE 2 RECEPTOR"/>
    <property type="match status" value="1"/>
</dbReference>
<feature type="region of interest" description="Disordered" evidence="5">
    <location>
        <begin position="274"/>
        <end position="294"/>
    </location>
</feature>
<comment type="subcellular location">
    <subcellularLocation>
        <location evidence="1">Membrane</location>
        <topology evidence="1">Single-pass membrane protein</topology>
    </subcellularLocation>
</comment>
<dbReference type="OrthoDB" id="4369112at2759"/>
<evidence type="ECO:0000256" key="5">
    <source>
        <dbReference type="SAM" id="MobiDB-lite"/>
    </source>
</evidence>
<dbReference type="AlphaFoldDB" id="A0A9W9R7N8"/>
<reference evidence="8" key="1">
    <citation type="submission" date="2022-11" db="EMBL/GenBank/DDBJ databases">
        <authorList>
            <person name="Petersen C."/>
        </authorList>
    </citation>
    <scope>NUCLEOTIDE SEQUENCE</scope>
    <source>
        <strain evidence="8">IBT 29864</strain>
    </source>
</reference>
<organism evidence="8 9">
    <name type="scientific">Penicillium cataractarum</name>
    <dbReference type="NCBI Taxonomy" id="2100454"/>
    <lineage>
        <taxon>Eukaryota</taxon>
        <taxon>Fungi</taxon>
        <taxon>Dikarya</taxon>
        <taxon>Ascomycota</taxon>
        <taxon>Pezizomycotina</taxon>
        <taxon>Eurotiomycetes</taxon>
        <taxon>Eurotiomycetidae</taxon>
        <taxon>Eurotiales</taxon>
        <taxon>Aspergillaceae</taxon>
        <taxon>Penicillium</taxon>
    </lineage>
</organism>
<dbReference type="GO" id="GO:0071944">
    <property type="term" value="C:cell periphery"/>
    <property type="evidence" value="ECO:0007669"/>
    <property type="project" value="UniProtKB-ARBA"/>
</dbReference>
<keyword evidence="2 6" id="KW-0812">Transmembrane</keyword>